<comment type="caution">
    <text evidence="3">The sequence shown here is derived from an EMBL/GenBank/DDBJ whole genome shotgun (WGS) entry which is preliminary data.</text>
</comment>
<feature type="domain" description="BTB" evidence="2">
    <location>
        <begin position="425"/>
        <end position="492"/>
    </location>
</feature>
<dbReference type="OrthoDB" id="6513315at2759"/>
<dbReference type="InterPro" id="IPR000408">
    <property type="entry name" value="Reg_chr_condens"/>
</dbReference>
<protein>
    <recommendedName>
        <fullName evidence="2">BTB domain-containing protein</fullName>
    </recommendedName>
</protein>
<dbReference type="SUPFAM" id="SSF54695">
    <property type="entry name" value="POZ domain"/>
    <property type="match status" value="1"/>
</dbReference>
<dbReference type="EMBL" id="JAPDFW010000054">
    <property type="protein sequence ID" value="KAJ5078241.1"/>
    <property type="molecule type" value="Genomic_DNA"/>
</dbReference>
<accession>A0A9Q0LT55</accession>
<dbReference type="PANTHER" id="PTHR45982:SF1">
    <property type="entry name" value="REGULATOR OF CHROMOSOME CONDENSATION"/>
    <property type="match status" value="1"/>
</dbReference>
<dbReference type="InterPro" id="IPR009091">
    <property type="entry name" value="RCC1/BLIP-II"/>
</dbReference>
<organism evidence="3 4">
    <name type="scientific">Anaeramoeba ignava</name>
    <name type="common">Anaerobic marine amoeba</name>
    <dbReference type="NCBI Taxonomy" id="1746090"/>
    <lineage>
        <taxon>Eukaryota</taxon>
        <taxon>Metamonada</taxon>
        <taxon>Anaeramoebidae</taxon>
        <taxon>Anaeramoeba</taxon>
    </lineage>
</organism>
<dbReference type="PANTHER" id="PTHR45982">
    <property type="entry name" value="REGULATOR OF CHROMOSOME CONDENSATION"/>
    <property type="match status" value="1"/>
</dbReference>
<dbReference type="Gene3D" id="3.30.710.10">
    <property type="entry name" value="Potassium Channel Kv1.1, Chain A"/>
    <property type="match status" value="2"/>
</dbReference>
<evidence type="ECO:0000256" key="1">
    <source>
        <dbReference type="PROSITE-ProRule" id="PRU00235"/>
    </source>
</evidence>
<dbReference type="InterPro" id="IPR051553">
    <property type="entry name" value="Ran_GTPase-activating"/>
</dbReference>
<dbReference type="PROSITE" id="PS50012">
    <property type="entry name" value="RCC1_3"/>
    <property type="match status" value="2"/>
</dbReference>
<proteinExistence type="predicted"/>
<evidence type="ECO:0000313" key="3">
    <source>
        <dbReference type="EMBL" id="KAJ5078241.1"/>
    </source>
</evidence>
<feature type="repeat" description="RCC1" evidence="1">
    <location>
        <begin position="109"/>
        <end position="158"/>
    </location>
</feature>
<dbReference type="Pfam" id="PF00415">
    <property type="entry name" value="RCC1"/>
    <property type="match status" value="1"/>
</dbReference>
<dbReference type="Gene3D" id="2.130.10.30">
    <property type="entry name" value="Regulator of chromosome condensation 1/beta-lactamase-inhibitor protein II"/>
    <property type="match status" value="1"/>
</dbReference>
<dbReference type="Proteomes" id="UP001149090">
    <property type="component" value="Unassembled WGS sequence"/>
</dbReference>
<dbReference type="Pfam" id="PF00651">
    <property type="entry name" value="BTB"/>
    <property type="match status" value="1"/>
</dbReference>
<dbReference type="AlphaFoldDB" id="A0A9Q0LT55"/>
<dbReference type="InterPro" id="IPR011333">
    <property type="entry name" value="SKP1/BTB/POZ_sf"/>
</dbReference>
<reference evidence="3" key="1">
    <citation type="submission" date="2022-10" db="EMBL/GenBank/DDBJ databases">
        <title>Novel sulphate-reducing endosymbionts in the free-living metamonad Anaeramoeba.</title>
        <authorList>
            <person name="Jerlstrom-Hultqvist J."/>
            <person name="Cepicka I."/>
            <person name="Gallot-Lavallee L."/>
            <person name="Salas-Leiva D."/>
            <person name="Curtis B.A."/>
            <person name="Zahonova K."/>
            <person name="Pipaliya S."/>
            <person name="Dacks J."/>
            <person name="Roger A.J."/>
        </authorList>
    </citation>
    <scope>NUCLEOTIDE SEQUENCE</scope>
    <source>
        <strain evidence="3">BMAN</strain>
    </source>
</reference>
<dbReference type="SUPFAM" id="SSF50985">
    <property type="entry name" value="RCC1/BLIP-II"/>
    <property type="match status" value="1"/>
</dbReference>
<gene>
    <name evidence="3" type="ORF">M0811_05029</name>
</gene>
<evidence type="ECO:0000313" key="4">
    <source>
        <dbReference type="Proteomes" id="UP001149090"/>
    </source>
</evidence>
<dbReference type="PROSITE" id="PS50097">
    <property type="entry name" value="BTB"/>
    <property type="match status" value="1"/>
</dbReference>
<dbReference type="Pfam" id="PF13540">
    <property type="entry name" value="RCC1_2"/>
    <property type="match status" value="1"/>
</dbReference>
<evidence type="ECO:0000259" key="2">
    <source>
        <dbReference type="PROSITE" id="PS50097"/>
    </source>
</evidence>
<dbReference type="InterPro" id="IPR000210">
    <property type="entry name" value="BTB/POZ_dom"/>
</dbReference>
<feature type="repeat" description="RCC1" evidence="1">
    <location>
        <begin position="161"/>
        <end position="216"/>
    </location>
</feature>
<keyword evidence="4" id="KW-1185">Reference proteome</keyword>
<name>A0A9Q0LT55_ANAIG</name>
<sequence length="530" mass="61849">MNDCLFFGYSSIIFLFENGKAIEYLKENDSNQNPSKIQIEENIQKVSVGHENEAILTKEGNLFAKRYNINPNNPNEFINISSLIEDKNDRIIQDIVSGACSIYLLTSNKNVYGIGSNYSGQLGFDSKILKKTEKPILMMKNVSKIFSGNDSSSVFILNSNQELYVCGDNEYGQVGLGELIKEETKIQKLTKIQNIPKGKIIDIQCGYVHSIMLIENEDENPKRKLYSCGYWQFNGLGKEDEDTYEFTEIKSSLFENDDNILDFSVGNAHTLILTSNSKLIVFGYNYYGELGNGNTKTQLIPIQIEIPKLRFNENISNYHISYLIKLFRRKEFCDISFKTKNGEIIEAHKLILKYRLNQNENQNQIEKLQEIISKKSIKESNQIFEMIYSNRIINPKLYCEIKEIINLNEKIEETMKRIYLNKNEKDFIIERKEKQYKFPKLILIMRSELYRGMFLSVTKDTSNKVTDYSELSNKSFQIFEYWIYSNQIKDEIEITQEIIDEIQIGIDYFQLNETYPNLFDLLINKFNNQN</sequence>